<dbReference type="PROSITE" id="PS51462">
    <property type="entry name" value="NUDIX"/>
    <property type="match status" value="1"/>
</dbReference>
<evidence type="ECO:0000259" key="4">
    <source>
        <dbReference type="PROSITE" id="PS51462"/>
    </source>
</evidence>
<keyword evidence="2 3" id="KW-0378">Hydrolase</keyword>
<dbReference type="PANTHER" id="PTHR43046">
    <property type="entry name" value="GDP-MANNOSE MANNOSYL HYDROLASE"/>
    <property type="match status" value="1"/>
</dbReference>
<sequence>MTLGVRGIVMSEEGVLLVRHGYLPGWYLPGGAVDPGETAADALAREIEEETGLALTAPPGFVGLYFNRAMANRDHVALFRIAPDGWRRARAFVPGAEIREARFFPLEALPEGTTAATRRRIAATLDGVDDDTGYW</sequence>
<feature type="domain" description="Nudix hydrolase" evidence="4">
    <location>
        <begin position="1"/>
        <end position="129"/>
    </location>
</feature>
<evidence type="ECO:0000313" key="6">
    <source>
        <dbReference type="Proteomes" id="UP000094622"/>
    </source>
</evidence>
<dbReference type="RefSeq" id="WP_141703762.1">
    <property type="nucleotide sequence ID" value="NZ_MCRJ01000081.1"/>
</dbReference>
<dbReference type="InterPro" id="IPR020084">
    <property type="entry name" value="NUDIX_hydrolase_CS"/>
</dbReference>
<comment type="cofactor">
    <cofactor evidence="1">
        <name>Mg(2+)</name>
        <dbReference type="ChEBI" id="CHEBI:18420"/>
    </cofactor>
</comment>
<reference evidence="5 6" key="1">
    <citation type="submission" date="2016-07" db="EMBL/GenBank/DDBJ databases">
        <title>Draft Genome Sequence of Methylobrevis pamukkalensis PK2.</title>
        <authorList>
            <person name="Vasilenko O.V."/>
            <person name="Doronina N.V."/>
            <person name="Shmareva M.N."/>
            <person name="Tarlachkov S.V."/>
            <person name="Mustakhimov I."/>
            <person name="Trotsenko Y.A."/>
        </authorList>
    </citation>
    <scope>NUCLEOTIDE SEQUENCE [LARGE SCALE GENOMIC DNA]</scope>
    <source>
        <strain evidence="5 6">PK2</strain>
    </source>
</reference>
<dbReference type="AlphaFoldDB" id="A0A1E3H004"/>
<comment type="caution">
    <text evidence="5">The sequence shown here is derived from an EMBL/GenBank/DDBJ whole genome shotgun (WGS) entry which is preliminary data.</text>
</comment>
<comment type="similarity">
    <text evidence="3">Belongs to the Nudix hydrolase family.</text>
</comment>
<keyword evidence="6" id="KW-1185">Reference proteome</keyword>
<dbReference type="InterPro" id="IPR020476">
    <property type="entry name" value="Nudix_hydrolase"/>
</dbReference>
<name>A0A1E3H004_9HYPH</name>
<dbReference type="InterPro" id="IPR000086">
    <property type="entry name" value="NUDIX_hydrolase_dom"/>
</dbReference>
<evidence type="ECO:0000256" key="2">
    <source>
        <dbReference type="ARBA" id="ARBA00022801"/>
    </source>
</evidence>
<dbReference type="PROSITE" id="PS00893">
    <property type="entry name" value="NUDIX_BOX"/>
    <property type="match status" value="1"/>
</dbReference>
<dbReference type="Gene3D" id="3.90.79.10">
    <property type="entry name" value="Nucleoside Triphosphate Pyrophosphohydrolase"/>
    <property type="match status" value="1"/>
</dbReference>
<dbReference type="EMBL" id="MCRJ01000081">
    <property type="protein sequence ID" value="ODN69639.1"/>
    <property type="molecule type" value="Genomic_DNA"/>
</dbReference>
<evidence type="ECO:0000256" key="1">
    <source>
        <dbReference type="ARBA" id="ARBA00001946"/>
    </source>
</evidence>
<organism evidence="5 6">
    <name type="scientific">Methylobrevis pamukkalensis</name>
    <dbReference type="NCBI Taxonomy" id="1439726"/>
    <lineage>
        <taxon>Bacteria</taxon>
        <taxon>Pseudomonadati</taxon>
        <taxon>Pseudomonadota</taxon>
        <taxon>Alphaproteobacteria</taxon>
        <taxon>Hyphomicrobiales</taxon>
        <taxon>Pleomorphomonadaceae</taxon>
        <taxon>Methylobrevis</taxon>
    </lineage>
</organism>
<gene>
    <name evidence="5" type="ORF">A6302_03059</name>
</gene>
<dbReference type="GO" id="GO:0016787">
    <property type="term" value="F:hydrolase activity"/>
    <property type="evidence" value="ECO:0007669"/>
    <property type="project" value="UniProtKB-KW"/>
</dbReference>
<dbReference type="PANTHER" id="PTHR43046:SF14">
    <property type="entry name" value="MUTT_NUDIX FAMILY PROTEIN"/>
    <property type="match status" value="1"/>
</dbReference>
<evidence type="ECO:0000313" key="5">
    <source>
        <dbReference type="EMBL" id="ODN69639.1"/>
    </source>
</evidence>
<protein>
    <recommendedName>
        <fullName evidence="4">Nudix hydrolase domain-containing protein</fullName>
    </recommendedName>
</protein>
<dbReference type="PRINTS" id="PR00502">
    <property type="entry name" value="NUDIXFAMILY"/>
</dbReference>
<dbReference type="SUPFAM" id="SSF55811">
    <property type="entry name" value="Nudix"/>
    <property type="match status" value="1"/>
</dbReference>
<evidence type="ECO:0000256" key="3">
    <source>
        <dbReference type="RuleBase" id="RU003476"/>
    </source>
</evidence>
<dbReference type="OrthoDB" id="9800065at2"/>
<accession>A0A1E3H004</accession>
<proteinExistence type="inferred from homology"/>
<dbReference type="Proteomes" id="UP000094622">
    <property type="component" value="Unassembled WGS sequence"/>
</dbReference>
<dbReference type="Pfam" id="PF00293">
    <property type="entry name" value="NUDIX"/>
    <property type="match status" value="1"/>
</dbReference>
<dbReference type="InterPro" id="IPR015797">
    <property type="entry name" value="NUDIX_hydrolase-like_dom_sf"/>
</dbReference>